<keyword evidence="1" id="KW-0732">Signal</keyword>
<dbReference type="RefSeq" id="WP_265788163.1">
    <property type="nucleotide sequence ID" value="NZ_BAABRS010000001.1"/>
</dbReference>
<organism evidence="2 3">
    <name type="scientific">Fodinibius salicampi</name>
    <dbReference type="NCBI Taxonomy" id="1920655"/>
    <lineage>
        <taxon>Bacteria</taxon>
        <taxon>Pseudomonadati</taxon>
        <taxon>Balneolota</taxon>
        <taxon>Balneolia</taxon>
        <taxon>Balneolales</taxon>
        <taxon>Balneolaceae</taxon>
        <taxon>Fodinibius</taxon>
    </lineage>
</organism>
<protein>
    <recommendedName>
        <fullName evidence="4">DUF4198 domain-containing protein</fullName>
    </recommendedName>
</protein>
<keyword evidence="3" id="KW-1185">Reference proteome</keyword>
<dbReference type="EMBL" id="JAJNDC010000001">
    <property type="protein sequence ID" value="MCW9712309.1"/>
    <property type="molecule type" value="Genomic_DNA"/>
</dbReference>
<comment type="caution">
    <text evidence="2">The sequence shown here is derived from an EMBL/GenBank/DDBJ whole genome shotgun (WGS) entry which is preliminary data.</text>
</comment>
<evidence type="ECO:0008006" key="4">
    <source>
        <dbReference type="Google" id="ProtNLM"/>
    </source>
</evidence>
<evidence type="ECO:0000256" key="1">
    <source>
        <dbReference type="SAM" id="SignalP"/>
    </source>
</evidence>
<accession>A0ABT3PWS6</accession>
<feature type="chain" id="PRO_5045253785" description="DUF4198 domain-containing protein" evidence="1">
    <location>
        <begin position="19"/>
        <end position="253"/>
    </location>
</feature>
<evidence type="ECO:0000313" key="3">
    <source>
        <dbReference type="Proteomes" id="UP001207337"/>
    </source>
</evidence>
<sequence>MKIKTSFLFFLLVGCVTATSLSQQSTTVVVRAIAKDAKFIGTSMDGASILIEEADSGVILAEGKTEGTTGDTQRLVREPHKRYGDLHTEGAAKFEAQLDLSEPTLVKVSATAPKSQRQSSVTTSTELWLIPGKDITGDGIVLEIPGFSIDILQPQAHERNPNETVTITANAVMMCGCPIEPGGLWDSDEMEFVAVIEKGGEEVERKRMEFAGKQNTFEASFAPEENGPYQILVYGYDPRTGNTGVDRTTFIKQ</sequence>
<dbReference type="PROSITE" id="PS51257">
    <property type="entry name" value="PROKAR_LIPOPROTEIN"/>
    <property type="match status" value="1"/>
</dbReference>
<reference evidence="2 3" key="1">
    <citation type="submission" date="2021-11" db="EMBL/GenBank/DDBJ databases">
        <title>Aliifidinibius sp. nov., a new bacterium isolated from saline soil.</title>
        <authorList>
            <person name="Galisteo C."/>
            <person name="De La Haba R."/>
            <person name="Sanchez-Porro C."/>
            <person name="Ventosa A."/>
        </authorList>
    </citation>
    <scope>NUCLEOTIDE SEQUENCE [LARGE SCALE GENOMIC DNA]</scope>
    <source>
        <strain evidence="2 3">KACC 190600</strain>
    </source>
</reference>
<feature type="signal peptide" evidence="1">
    <location>
        <begin position="1"/>
        <end position="18"/>
    </location>
</feature>
<gene>
    <name evidence="2" type="ORF">LQ318_05250</name>
</gene>
<proteinExistence type="predicted"/>
<name>A0ABT3PWS6_9BACT</name>
<dbReference type="Proteomes" id="UP001207337">
    <property type="component" value="Unassembled WGS sequence"/>
</dbReference>
<evidence type="ECO:0000313" key="2">
    <source>
        <dbReference type="EMBL" id="MCW9712309.1"/>
    </source>
</evidence>